<feature type="non-terminal residue" evidence="4">
    <location>
        <position position="1"/>
    </location>
</feature>
<dbReference type="Gramene" id="Jr_Scaffold_674_00050_p1">
    <property type="protein sequence ID" value="cds.Jr_Scaffold_674_00050_p1"/>
    <property type="gene ID" value="Jr_Scaffold_674_00050"/>
</dbReference>
<feature type="domain" description="C-JID" evidence="3">
    <location>
        <begin position="68"/>
        <end position="221"/>
    </location>
</feature>
<comment type="caution">
    <text evidence="4">The sequence shown here is derived from an EMBL/GenBank/DDBJ whole genome shotgun (WGS) entry which is preliminary data.</text>
</comment>
<proteinExistence type="predicted"/>
<reference evidence="4" key="1">
    <citation type="submission" date="2015-10" db="EMBL/GenBank/DDBJ databases">
        <authorList>
            <person name="Martinez-Garcia P.J."/>
            <person name="Crepeau M.W."/>
            <person name="Puiu D."/>
            <person name="Gonzalez-Ibeas D."/>
            <person name="Whalen J."/>
            <person name="Stevens K."/>
            <person name="Paul R."/>
            <person name="Butterfield T."/>
            <person name="Britton M."/>
            <person name="Reagan R."/>
            <person name="Chakraborty S."/>
            <person name="Walawage S.L."/>
            <person name="Vasquez-Gross H.A."/>
            <person name="Cardeno C."/>
            <person name="Famula R."/>
            <person name="Pratt K."/>
            <person name="Kuruganti S."/>
            <person name="Aradhya M.K."/>
            <person name="Leslie C.A."/>
            <person name="Dandekar A.M."/>
            <person name="Salzberg S.L."/>
            <person name="Wegrzyn J.L."/>
            <person name="Langley C.H."/>
            <person name="Neale D.B."/>
        </authorList>
    </citation>
    <scope>NUCLEOTIDE SEQUENCE</scope>
    <source>
        <tissue evidence="4">Leaves</tissue>
    </source>
</reference>
<keyword evidence="1" id="KW-0433">Leucine-rich repeat</keyword>
<keyword evidence="2" id="KW-0677">Repeat</keyword>
<organism evidence="4 5">
    <name type="scientific">Juglans regia</name>
    <name type="common">English walnut</name>
    <dbReference type="NCBI Taxonomy" id="51240"/>
    <lineage>
        <taxon>Eukaryota</taxon>
        <taxon>Viridiplantae</taxon>
        <taxon>Streptophyta</taxon>
        <taxon>Embryophyta</taxon>
        <taxon>Tracheophyta</taxon>
        <taxon>Spermatophyta</taxon>
        <taxon>Magnoliopsida</taxon>
        <taxon>eudicotyledons</taxon>
        <taxon>Gunneridae</taxon>
        <taxon>Pentapetalae</taxon>
        <taxon>rosids</taxon>
        <taxon>fabids</taxon>
        <taxon>Fagales</taxon>
        <taxon>Juglandaceae</taxon>
        <taxon>Juglans</taxon>
    </lineage>
</organism>
<evidence type="ECO:0000256" key="2">
    <source>
        <dbReference type="ARBA" id="ARBA00022737"/>
    </source>
</evidence>
<evidence type="ECO:0000256" key="1">
    <source>
        <dbReference type="ARBA" id="ARBA00022614"/>
    </source>
</evidence>
<evidence type="ECO:0000313" key="5">
    <source>
        <dbReference type="Proteomes" id="UP000619265"/>
    </source>
</evidence>
<protein>
    <recommendedName>
        <fullName evidence="3">C-JID domain-containing protein</fullName>
    </recommendedName>
</protein>
<gene>
    <name evidence="4" type="ORF">F2P56_037103</name>
</gene>
<dbReference type="Pfam" id="PF20160">
    <property type="entry name" value="C-JID"/>
    <property type="match status" value="1"/>
</dbReference>
<dbReference type="EMBL" id="LIHL02000680">
    <property type="protein sequence ID" value="KAF5441936.1"/>
    <property type="molecule type" value="Genomic_DNA"/>
</dbReference>
<sequence>MRLKSRDPIYDIGSLVKYQKEGTYDSLEAAWIDFDSKAENILDMAGVVISALDDDLNMISGWSLGFHMIPKWVQYKSNGSFVKIDLDANTNPEMGLAFFIACDSDQFFSGDYGLSISISSLFKRQSINPNVVRLTIVFETDEEYYVEYNCLSYSKISHILNVSFSNQIGFWVYIPAVLRLLDIRRVIKISFKIDWTWYFFLFFEKEVEVKECGVHLVFPDDANSKFYNSIAPFGRSGSSNSIFHRKFVADMKKAE</sequence>
<accession>A0A833T7L2</accession>
<evidence type="ECO:0000259" key="3">
    <source>
        <dbReference type="Pfam" id="PF20160"/>
    </source>
</evidence>
<dbReference type="InterPro" id="IPR045344">
    <property type="entry name" value="C-JID"/>
</dbReference>
<reference evidence="4" key="2">
    <citation type="submission" date="2020-03" db="EMBL/GenBank/DDBJ databases">
        <title>Walnut 2.0.</title>
        <authorList>
            <person name="Marrano A."/>
            <person name="Britton M."/>
            <person name="Zimin A.V."/>
            <person name="Zaini P.A."/>
            <person name="Workman R."/>
            <person name="Puiu D."/>
            <person name="Bianco L."/>
            <person name="Allen B.J."/>
            <person name="Troggio M."/>
            <person name="Leslie C.A."/>
            <person name="Timp W."/>
            <person name="Dendekar A."/>
            <person name="Salzberg S.L."/>
            <person name="Neale D.B."/>
        </authorList>
    </citation>
    <scope>NUCLEOTIDE SEQUENCE</scope>
    <source>
        <tissue evidence="4">Leaves</tissue>
    </source>
</reference>
<name>A0A833T7L2_JUGRE</name>
<dbReference type="AlphaFoldDB" id="A0A833T7L2"/>
<evidence type="ECO:0000313" key="4">
    <source>
        <dbReference type="EMBL" id="KAF5441936.1"/>
    </source>
</evidence>
<dbReference type="Proteomes" id="UP000619265">
    <property type="component" value="Unassembled WGS sequence"/>
</dbReference>